<evidence type="ECO:0000313" key="2">
    <source>
        <dbReference type="EMBL" id="RRT35486.1"/>
    </source>
</evidence>
<feature type="compositionally biased region" description="Gly residues" evidence="1">
    <location>
        <begin position="17"/>
        <end position="28"/>
    </location>
</feature>
<accession>A0A426X7N0</accession>
<dbReference type="AlphaFoldDB" id="A0A426X7N0"/>
<evidence type="ECO:0000256" key="1">
    <source>
        <dbReference type="SAM" id="MobiDB-lite"/>
    </source>
</evidence>
<proteinExistence type="predicted"/>
<dbReference type="EMBL" id="AMZH03024980">
    <property type="protein sequence ID" value="RRT35486.1"/>
    <property type="molecule type" value="Genomic_DNA"/>
</dbReference>
<dbReference type="Proteomes" id="UP000287651">
    <property type="component" value="Unassembled WGS sequence"/>
</dbReference>
<reference evidence="2 3" key="1">
    <citation type="journal article" date="2014" name="Agronomy (Basel)">
        <title>A Draft Genome Sequence for Ensete ventricosum, the Drought-Tolerant Tree Against Hunger.</title>
        <authorList>
            <person name="Harrison J."/>
            <person name="Moore K.A."/>
            <person name="Paszkiewicz K."/>
            <person name="Jones T."/>
            <person name="Grant M."/>
            <person name="Ambacheew D."/>
            <person name="Muzemil S."/>
            <person name="Studholme D.J."/>
        </authorList>
    </citation>
    <scope>NUCLEOTIDE SEQUENCE [LARGE SCALE GENOMIC DNA]</scope>
</reference>
<feature type="region of interest" description="Disordered" evidence="1">
    <location>
        <begin position="1"/>
        <end position="31"/>
    </location>
</feature>
<gene>
    <name evidence="2" type="ORF">B296_00053411</name>
</gene>
<feature type="region of interest" description="Disordered" evidence="1">
    <location>
        <begin position="64"/>
        <end position="86"/>
    </location>
</feature>
<name>A0A426X7N0_ENSVE</name>
<evidence type="ECO:0008006" key="4">
    <source>
        <dbReference type="Google" id="ProtNLM"/>
    </source>
</evidence>
<comment type="caution">
    <text evidence="2">The sequence shown here is derived from an EMBL/GenBank/DDBJ whole genome shotgun (WGS) entry which is preliminary data.</text>
</comment>
<organism evidence="2 3">
    <name type="scientific">Ensete ventricosum</name>
    <name type="common">Abyssinian banana</name>
    <name type="synonym">Musa ensete</name>
    <dbReference type="NCBI Taxonomy" id="4639"/>
    <lineage>
        <taxon>Eukaryota</taxon>
        <taxon>Viridiplantae</taxon>
        <taxon>Streptophyta</taxon>
        <taxon>Embryophyta</taxon>
        <taxon>Tracheophyta</taxon>
        <taxon>Spermatophyta</taxon>
        <taxon>Magnoliopsida</taxon>
        <taxon>Liliopsida</taxon>
        <taxon>Zingiberales</taxon>
        <taxon>Musaceae</taxon>
        <taxon>Ensete</taxon>
    </lineage>
</organism>
<protein>
    <recommendedName>
        <fullName evidence="4">Auxin-responsive protein</fullName>
    </recommendedName>
</protein>
<evidence type="ECO:0000313" key="3">
    <source>
        <dbReference type="Proteomes" id="UP000287651"/>
    </source>
</evidence>
<sequence length="109" mass="11287">MASGSLGLEETELRLGLPGGGGGGGGGEAEAAKNSCKRGFAETIDLKLKLQTPVDAEEEIMEKARGSLPSQRNLGVSCGSGPEKPPAPKYVSQFSLIFDVSFAEKVLFS</sequence>